<evidence type="ECO:0000259" key="14">
    <source>
        <dbReference type="SMART" id="SM00827"/>
    </source>
</evidence>
<evidence type="ECO:0000313" key="16">
    <source>
        <dbReference type="Proteomes" id="UP000007110"/>
    </source>
</evidence>
<dbReference type="InterPro" id="IPR014043">
    <property type="entry name" value="Acyl_transferase_dom"/>
</dbReference>
<proteinExistence type="inferred from homology"/>
<comment type="pathway">
    <text evidence="2">Lipid metabolism; fatty acid biosynthesis.</text>
</comment>
<dbReference type="PANTHER" id="PTHR47170:SF2">
    <property type="entry name" value="MALONYL-COA:ACP TRANSACYLASE (MAT) DOMAIN-CONTAINING PROTEIN"/>
    <property type="match status" value="1"/>
</dbReference>
<keyword evidence="8" id="KW-0443">Lipid metabolism</keyword>
<keyword evidence="7" id="KW-0809">Transit peptide</keyword>
<dbReference type="Pfam" id="PF00698">
    <property type="entry name" value="Acyl_transf_1"/>
    <property type="match status" value="1"/>
</dbReference>
<dbReference type="Gene3D" id="3.30.70.250">
    <property type="entry name" value="Malonyl-CoA ACP transacylase, ACP-binding"/>
    <property type="match status" value="1"/>
</dbReference>
<dbReference type="OMA" id="LNKTQFT"/>
<dbReference type="InterPro" id="IPR052760">
    <property type="entry name" value="Mitochondrial_malonyltrans"/>
</dbReference>
<dbReference type="Proteomes" id="UP000007110">
    <property type="component" value="Unassembled WGS sequence"/>
</dbReference>
<evidence type="ECO:0000256" key="9">
    <source>
        <dbReference type="ARBA" id="ARBA00023128"/>
    </source>
</evidence>
<evidence type="ECO:0000256" key="3">
    <source>
        <dbReference type="ARBA" id="ARBA00013258"/>
    </source>
</evidence>
<sequence>MDKITLLRSVLCLQYHTSRHILGQKPIVRCSHTLTRTLTSVRKHSLNSVSLPSRRLSINGPKNVGDCHFHQRLCGHNRSLSITHNDCLSINQSSSIGWVQPSNQFSISSSHRDTTSGKKDDADVPSSTEGSREADEEVAASKERQASVRTLLDEAKSDKKIPDEFDFDGDLGTSPGERKQQPSKPRIDPAETSVLLFPGQGSQFVGMGRDLLKYPNVEDMFAVASEILGYDLLALCLNGPVEELNRTIHCQPAVVVTSLAAVEKLKDEQPKAIENCVATAGFSVGEFAALVFGGSISFQDAIYLIKVRAEAMQRASEAVSSGMISVMGGKKARYKYVCKEAENHCRNRHGITHPVCRVANYLYPDARVLAGHTEALSFIKEESKSFYLRAVKPIPVSGAFHTSLMSSAQQPISKALNAVTIETPVICIHSNVDGKPYGGPAHIRKQLKKQVVEPVLWEQTMHCIYERGKGTPFPFTYEMGPGRQLGSMLKRNNLKASNSCTNVKV</sequence>
<accession>A0A7M7N844</accession>
<feature type="compositionally biased region" description="Basic and acidic residues" evidence="13">
    <location>
        <begin position="139"/>
        <end position="163"/>
    </location>
</feature>
<dbReference type="InParanoid" id="A0A7M7N844"/>
<feature type="compositionally biased region" description="Basic and acidic residues" evidence="13">
    <location>
        <begin position="176"/>
        <end position="187"/>
    </location>
</feature>
<name>A0A7M7N844_STRPU</name>
<keyword evidence="4" id="KW-0444">Lipid biosynthesis</keyword>
<evidence type="ECO:0000256" key="8">
    <source>
        <dbReference type="ARBA" id="ARBA00023098"/>
    </source>
</evidence>
<dbReference type="UniPathway" id="UPA00094"/>
<evidence type="ECO:0000256" key="1">
    <source>
        <dbReference type="ARBA" id="ARBA00004173"/>
    </source>
</evidence>
<dbReference type="RefSeq" id="XP_030831859.1">
    <property type="nucleotide sequence ID" value="XM_030975999.1"/>
</dbReference>
<evidence type="ECO:0000256" key="7">
    <source>
        <dbReference type="ARBA" id="ARBA00022946"/>
    </source>
</evidence>
<comment type="similarity">
    <text evidence="11">Belongs to the type II malonyltransferase family.</text>
</comment>
<dbReference type="FunFam" id="3.30.70.250:FF:000005">
    <property type="entry name" value="Malonyl-CoA-acyl carrier protein transacylase, mitochondrial"/>
    <property type="match status" value="1"/>
</dbReference>
<dbReference type="InterPro" id="IPR016035">
    <property type="entry name" value="Acyl_Trfase/lysoPLipase"/>
</dbReference>
<dbReference type="AlphaFoldDB" id="A0A7M7N844"/>
<dbReference type="EC" id="2.3.1.39" evidence="3"/>
<keyword evidence="10" id="KW-0275">Fatty acid biosynthesis</keyword>
<evidence type="ECO:0000256" key="4">
    <source>
        <dbReference type="ARBA" id="ARBA00022516"/>
    </source>
</evidence>
<feature type="region of interest" description="Disordered" evidence="13">
    <location>
        <begin position="101"/>
        <end position="187"/>
    </location>
</feature>
<dbReference type="EnsemblMetazoa" id="XM_030975999">
    <property type="protein sequence ID" value="XP_030831859"/>
    <property type="gene ID" value="LOC592878"/>
</dbReference>
<dbReference type="InterPro" id="IPR016036">
    <property type="entry name" value="Malonyl_transacylase_ACP-bd"/>
</dbReference>
<keyword evidence="5" id="KW-0808">Transferase</keyword>
<evidence type="ECO:0000256" key="2">
    <source>
        <dbReference type="ARBA" id="ARBA00005194"/>
    </source>
</evidence>
<protein>
    <recommendedName>
        <fullName evidence="3">[acyl-carrier-protein] S-malonyltransferase</fullName>
        <ecNumber evidence="3">2.3.1.39</ecNumber>
    </recommendedName>
    <alternativeName>
        <fullName evidence="12">[Acyl-carrier-protein] malonyltransferase</fullName>
    </alternativeName>
</protein>
<reference evidence="16" key="1">
    <citation type="submission" date="2015-02" db="EMBL/GenBank/DDBJ databases">
        <title>Genome sequencing for Strongylocentrotus purpuratus.</title>
        <authorList>
            <person name="Murali S."/>
            <person name="Liu Y."/>
            <person name="Vee V."/>
            <person name="English A."/>
            <person name="Wang M."/>
            <person name="Skinner E."/>
            <person name="Han Y."/>
            <person name="Muzny D.M."/>
            <person name="Worley K.C."/>
            <person name="Gibbs R.A."/>
        </authorList>
    </citation>
    <scope>NUCLEOTIDE SEQUENCE</scope>
</reference>
<evidence type="ECO:0000256" key="6">
    <source>
        <dbReference type="ARBA" id="ARBA00022832"/>
    </source>
</evidence>
<evidence type="ECO:0000256" key="5">
    <source>
        <dbReference type="ARBA" id="ARBA00022679"/>
    </source>
</evidence>
<dbReference type="SUPFAM" id="SSF55048">
    <property type="entry name" value="Probable ACP-binding domain of malonyl-CoA ACP transacylase"/>
    <property type="match status" value="1"/>
</dbReference>
<dbReference type="KEGG" id="spu:592878"/>
<evidence type="ECO:0000313" key="15">
    <source>
        <dbReference type="EnsemblMetazoa" id="XP_030831859"/>
    </source>
</evidence>
<dbReference type="InterPro" id="IPR001227">
    <property type="entry name" value="Ac_transferase_dom_sf"/>
</dbReference>
<feature type="domain" description="Malonyl-CoA:ACP transacylase (MAT)" evidence="14">
    <location>
        <begin position="196"/>
        <end position="502"/>
    </location>
</feature>
<keyword evidence="6" id="KW-0276">Fatty acid metabolism</keyword>
<keyword evidence="16" id="KW-1185">Reference proteome</keyword>
<dbReference type="PANTHER" id="PTHR47170">
    <property type="entry name" value="MALONYL-COA ACP TRANSACYLASE, ACP-BINDING"/>
    <property type="match status" value="1"/>
</dbReference>
<dbReference type="Gene3D" id="3.40.366.10">
    <property type="entry name" value="Malonyl-Coenzyme A Acyl Carrier Protein, domain 2"/>
    <property type="match status" value="1"/>
</dbReference>
<feature type="compositionally biased region" description="Basic and acidic residues" evidence="13">
    <location>
        <begin position="110"/>
        <end position="122"/>
    </location>
</feature>
<organism evidence="15 16">
    <name type="scientific">Strongylocentrotus purpuratus</name>
    <name type="common">Purple sea urchin</name>
    <dbReference type="NCBI Taxonomy" id="7668"/>
    <lineage>
        <taxon>Eukaryota</taxon>
        <taxon>Metazoa</taxon>
        <taxon>Echinodermata</taxon>
        <taxon>Eleutherozoa</taxon>
        <taxon>Echinozoa</taxon>
        <taxon>Echinoidea</taxon>
        <taxon>Euechinoidea</taxon>
        <taxon>Echinacea</taxon>
        <taxon>Camarodonta</taxon>
        <taxon>Echinidea</taxon>
        <taxon>Strongylocentrotidae</taxon>
        <taxon>Strongylocentrotus</taxon>
    </lineage>
</organism>
<evidence type="ECO:0000256" key="13">
    <source>
        <dbReference type="SAM" id="MobiDB-lite"/>
    </source>
</evidence>
<reference evidence="15" key="2">
    <citation type="submission" date="2021-01" db="UniProtKB">
        <authorList>
            <consortium name="EnsemblMetazoa"/>
        </authorList>
    </citation>
    <scope>IDENTIFICATION</scope>
</reference>
<dbReference type="GeneID" id="592878"/>
<dbReference type="OrthoDB" id="541883at2759"/>
<evidence type="ECO:0000256" key="10">
    <source>
        <dbReference type="ARBA" id="ARBA00023160"/>
    </source>
</evidence>
<comment type="subcellular location">
    <subcellularLocation>
        <location evidence="1">Mitochondrion</location>
    </subcellularLocation>
</comment>
<evidence type="ECO:0000256" key="11">
    <source>
        <dbReference type="ARBA" id="ARBA00061523"/>
    </source>
</evidence>
<keyword evidence="9" id="KW-0496">Mitochondrion</keyword>
<dbReference type="SUPFAM" id="SSF52151">
    <property type="entry name" value="FabD/lysophospholipase-like"/>
    <property type="match status" value="1"/>
</dbReference>
<dbReference type="CTD" id="27349"/>
<dbReference type="GO" id="GO:0004314">
    <property type="term" value="F:[acyl-carrier-protein] S-malonyltransferase activity"/>
    <property type="evidence" value="ECO:0007669"/>
    <property type="project" value="UniProtKB-EC"/>
</dbReference>
<dbReference type="SMART" id="SM00827">
    <property type="entry name" value="PKS_AT"/>
    <property type="match status" value="1"/>
</dbReference>
<evidence type="ECO:0000256" key="12">
    <source>
        <dbReference type="ARBA" id="ARBA00077751"/>
    </source>
</evidence>
<dbReference type="GO" id="GO:0005739">
    <property type="term" value="C:mitochondrion"/>
    <property type="evidence" value="ECO:0007669"/>
    <property type="project" value="UniProtKB-SubCell"/>
</dbReference>
<dbReference type="GO" id="GO:0006633">
    <property type="term" value="P:fatty acid biosynthetic process"/>
    <property type="evidence" value="ECO:0007669"/>
    <property type="project" value="UniProtKB-UniPathway"/>
</dbReference>
<dbReference type="FunCoup" id="A0A7M7N844">
    <property type="interactions" value="1182"/>
</dbReference>